<keyword evidence="2" id="KW-1185">Reference proteome</keyword>
<organism evidence="1 2">
    <name type="scientific">Methylohalomonas lacus</name>
    <dbReference type="NCBI Taxonomy" id="398773"/>
    <lineage>
        <taxon>Bacteria</taxon>
        <taxon>Pseudomonadati</taxon>
        <taxon>Pseudomonadota</taxon>
        <taxon>Gammaproteobacteria</taxon>
        <taxon>Methylohalomonadales</taxon>
        <taxon>Methylohalomonadaceae</taxon>
        <taxon>Methylohalomonas</taxon>
    </lineage>
</organism>
<evidence type="ECO:0008006" key="3">
    <source>
        <dbReference type="Google" id="ProtNLM"/>
    </source>
</evidence>
<sequence length="193" mass="21737">MPASASVRFRSLLAAIAALLVLSLLAPGTDARAASIKVREAGSNLVAGQLTASAQLDFELSEEALKALDNGVALNIVVELEVLKERFWLWDRTLVEHSENFRLERQALSKNYLVTHKYRRRSFLSLQEALEFIGTMSDYPLLDSTELEAEGNYRGRIRAWLDIESLPAPMRPAAHISASWRLNSGWHEWRIHP</sequence>
<name>A0AAE3HNN5_9GAMM</name>
<accession>A0AAE3HNN5</accession>
<dbReference type="InterPro" id="IPR025500">
    <property type="entry name" value="DUF4390"/>
</dbReference>
<protein>
    <recommendedName>
        <fullName evidence="3">DUF4390 domain-containing protein</fullName>
    </recommendedName>
</protein>
<comment type="caution">
    <text evidence="1">The sequence shown here is derived from an EMBL/GenBank/DDBJ whole genome shotgun (WGS) entry which is preliminary data.</text>
</comment>
<evidence type="ECO:0000313" key="2">
    <source>
        <dbReference type="Proteomes" id="UP001204445"/>
    </source>
</evidence>
<dbReference type="EMBL" id="JANUCT010000024">
    <property type="protein sequence ID" value="MCS3904499.1"/>
    <property type="molecule type" value="Genomic_DNA"/>
</dbReference>
<dbReference type="RefSeq" id="WP_259057557.1">
    <property type="nucleotide sequence ID" value="NZ_JANUCT010000024.1"/>
</dbReference>
<dbReference type="Pfam" id="PF14334">
    <property type="entry name" value="DUF4390"/>
    <property type="match status" value="1"/>
</dbReference>
<dbReference type="Proteomes" id="UP001204445">
    <property type="component" value="Unassembled WGS sequence"/>
</dbReference>
<gene>
    <name evidence="1" type="ORF">J2T55_002535</name>
</gene>
<dbReference type="AlphaFoldDB" id="A0AAE3HNN5"/>
<reference evidence="1" key="1">
    <citation type="submission" date="2022-08" db="EMBL/GenBank/DDBJ databases">
        <title>Genomic Encyclopedia of Type Strains, Phase III (KMG-III): the genomes of soil and plant-associated and newly described type strains.</title>
        <authorList>
            <person name="Whitman W."/>
        </authorList>
    </citation>
    <scope>NUCLEOTIDE SEQUENCE</scope>
    <source>
        <strain evidence="1">HMT 1</strain>
    </source>
</reference>
<proteinExistence type="predicted"/>
<evidence type="ECO:0000313" key="1">
    <source>
        <dbReference type="EMBL" id="MCS3904499.1"/>
    </source>
</evidence>